<feature type="compositionally biased region" description="Basic residues" evidence="1">
    <location>
        <begin position="190"/>
        <end position="199"/>
    </location>
</feature>
<keyword evidence="3" id="KW-1185">Reference proteome</keyword>
<protein>
    <submittedName>
        <fullName evidence="2">Uncharacterized protein</fullName>
    </submittedName>
</protein>
<gene>
    <name evidence="2" type="ORF">FZEAL_5081</name>
</gene>
<comment type="caution">
    <text evidence="2">The sequence shown here is derived from an EMBL/GenBank/DDBJ whole genome shotgun (WGS) entry which is preliminary data.</text>
</comment>
<evidence type="ECO:0000256" key="1">
    <source>
        <dbReference type="SAM" id="MobiDB-lite"/>
    </source>
</evidence>
<feature type="region of interest" description="Disordered" evidence="1">
    <location>
        <begin position="43"/>
        <end position="69"/>
    </location>
</feature>
<evidence type="ECO:0000313" key="2">
    <source>
        <dbReference type="EMBL" id="KAF4978548.1"/>
    </source>
</evidence>
<organism evidence="2 3">
    <name type="scientific">Fusarium zealandicum</name>
    <dbReference type="NCBI Taxonomy" id="1053134"/>
    <lineage>
        <taxon>Eukaryota</taxon>
        <taxon>Fungi</taxon>
        <taxon>Dikarya</taxon>
        <taxon>Ascomycota</taxon>
        <taxon>Pezizomycotina</taxon>
        <taxon>Sordariomycetes</taxon>
        <taxon>Hypocreomycetidae</taxon>
        <taxon>Hypocreales</taxon>
        <taxon>Nectriaceae</taxon>
        <taxon>Fusarium</taxon>
        <taxon>Fusarium staphyleae species complex</taxon>
    </lineage>
</organism>
<name>A0A8H4XK49_9HYPO</name>
<feature type="compositionally biased region" description="Basic and acidic residues" evidence="1">
    <location>
        <begin position="169"/>
        <end position="179"/>
    </location>
</feature>
<accession>A0A8H4XK49</accession>
<feature type="region of interest" description="Disordered" evidence="1">
    <location>
        <begin position="168"/>
        <end position="199"/>
    </location>
</feature>
<dbReference type="Proteomes" id="UP000635477">
    <property type="component" value="Unassembled WGS sequence"/>
</dbReference>
<reference evidence="2" key="1">
    <citation type="journal article" date="2020" name="BMC Genomics">
        <title>Correction to: Identification and distribution of gene clusters required for synthesis of sphingolipid metabolism inhibitors in diverse species of the filamentous fungus Fusarium.</title>
        <authorList>
            <person name="Kim H.S."/>
            <person name="Lohmar J.M."/>
            <person name="Busman M."/>
            <person name="Brown D.W."/>
            <person name="Naumann T.A."/>
            <person name="Divon H.H."/>
            <person name="Lysoe E."/>
            <person name="Uhlig S."/>
            <person name="Proctor R.H."/>
        </authorList>
    </citation>
    <scope>NUCLEOTIDE SEQUENCE</scope>
    <source>
        <strain evidence="2">NRRL 22465</strain>
    </source>
</reference>
<proteinExistence type="predicted"/>
<dbReference type="EMBL" id="JABEYC010000359">
    <property type="protein sequence ID" value="KAF4978548.1"/>
    <property type="molecule type" value="Genomic_DNA"/>
</dbReference>
<sequence>MDNFPYDKAHWATEPAKSPAAPHQLAGWYMTFREFLAYISTGSRDPRESLPSQSSEPTRPIFAMPPPSHQKAREHTMYEERLAVEGEAQQFGEPLRDYGSFGYPIAHPIYVRLEVYEKQRQDRRGYPQEERRRGPFDQWGHLRDDVGSDFFLRESSRPCRDPFPCYLAVKDDSPSHNESTDELLSAGEKPRRRMNCNQA</sequence>
<evidence type="ECO:0000313" key="3">
    <source>
        <dbReference type="Proteomes" id="UP000635477"/>
    </source>
</evidence>
<dbReference type="AlphaFoldDB" id="A0A8H4XK49"/>
<reference evidence="2" key="2">
    <citation type="submission" date="2020-05" db="EMBL/GenBank/DDBJ databases">
        <authorList>
            <person name="Kim H.-S."/>
            <person name="Proctor R.H."/>
            <person name="Brown D.W."/>
        </authorList>
    </citation>
    <scope>NUCLEOTIDE SEQUENCE</scope>
    <source>
        <strain evidence="2">NRRL 22465</strain>
    </source>
</reference>